<accession>A0A512RIA7</accession>
<dbReference type="EMBL" id="BKAU01000001">
    <property type="protein sequence ID" value="GEP95404.1"/>
    <property type="molecule type" value="Genomic_DNA"/>
</dbReference>
<feature type="domain" description="DUF4143" evidence="2">
    <location>
        <begin position="199"/>
        <end position="357"/>
    </location>
</feature>
<dbReference type="Pfam" id="PF13173">
    <property type="entry name" value="AAA_14"/>
    <property type="match status" value="1"/>
</dbReference>
<dbReference type="Proteomes" id="UP000321436">
    <property type="component" value="Unassembled WGS sequence"/>
</dbReference>
<feature type="domain" description="AAA" evidence="1">
    <location>
        <begin position="17"/>
        <end position="137"/>
    </location>
</feature>
<dbReference type="InterPro" id="IPR041682">
    <property type="entry name" value="AAA_14"/>
</dbReference>
<sequence>MFTRFANQSIADALKDTPVVLITGARQTGKSTLCRQLVKDGIFKGESVTLDDPATLAAALADPLGFLLDLGKHVIIDEVQRAPELFLSIKKLIDEDRKGRRIILTGSADVMMLPKVADSLAGRIEIYHLWPLAQSEIHGKPSGFLKTLVSKDAHFPSRKSNWEQIIQIIKAGGYPEAVQRESEARRAKWFESYIIAVLQKDIRDLANIEGLTQLPNILQLIATRVGSTINLSDIARLSGVKNTTLQRYTALLEQVFLILRIPAWTPNAEGQFVKSPKIVLNDTGLLCHLRGEGESLIENRTTAGSFLENFVVMEIIKQLGWFDDFLKPYHFSIHKGAEVDLVLENRKKQLYGIEIKSTATVRESDFRGLKRLAELAGDKFQKGIVLYTGEQTLGGFGGKNLHAVPVSALWAP</sequence>
<gene>
    <name evidence="3" type="ORF">CCY01nite_16640</name>
</gene>
<dbReference type="PANTHER" id="PTHR43566">
    <property type="entry name" value="CONSERVED PROTEIN"/>
    <property type="match status" value="1"/>
</dbReference>
<reference evidence="3 4" key="1">
    <citation type="submission" date="2019-07" db="EMBL/GenBank/DDBJ databases">
        <title>Whole genome shotgun sequence of Chitinophaga cymbidii NBRC 109752.</title>
        <authorList>
            <person name="Hosoyama A."/>
            <person name="Uohara A."/>
            <person name="Ohji S."/>
            <person name="Ichikawa N."/>
        </authorList>
    </citation>
    <scope>NUCLEOTIDE SEQUENCE [LARGE SCALE GENOMIC DNA]</scope>
    <source>
        <strain evidence="3 4">NBRC 109752</strain>
    </source>
</reference>
<dbReference type="CDD" id="cd01120">
    <property type="entry name" value="RecA-like_superfamily"/>
    <property type="match status" value="1"/>
</dbReference>
<keyword evidence="4" id="KW-1185">Reference proteome</keyword>
<dbReference type="InterPro" id="IPR025420">
    <property type="entry name" value="DUF4143"/>
</dbReference>
<protein>
    <recommendedName>
        <fullName evidence="5">ATPase</fullName>
    </recommendedName>
</protein>
<dbReference type="PANTHER" id="PTHR43566:SF2">
    <property type="entry name" value="DUF4143 DOMAIN-CONTAINING PROTEIN"/>
    <property type="match status" value="1"/>
</dbReference>
<dbReference type="Pfam" id="PF13635">
    <property type="entry name" value="DUF4143"/>
    <property type="match status" value="1"/>
</dbReference>
<comment type="caution">
    <text evidence="3">The sequence shown here is derived from an EMBL/GenBank/DDBJ whole genome shotgun (WGS) entry which is preliminary data.</text>
</comment>
<evidence type="ECO:0000313" key="3">
    <source>
        <dbReference type="EMBL" id="GEP95404.1"/>
    </source>
</evidence>
<evidence type="ECO:0008006" key="5">
    <source>
        <dbReference type="Google" id="ProtNLM"/>
    </source>
</evidence>
<organism evidence="3 4">
    <name type="scientific">Chitinophaga cymbidii</name>
    <dbReference type="NCBI Taxonomy" id="1096750"/>
    <lineage>
        <taxon>Bacteria</taxon>
        <taxon>Pseudomonadati</taxon>
        <taxon>Bacteroidota</taxon>
        <taxon>Chitinophagia</taxon>
        <taxon>Chitinophagales</taxon>
        <taxon>Chitinophagaceae</taxon>
        <taxon>Chitinophaga</taxon>
    </lineage>
</organism>
<dbReference type="OrthoDB" id="9778168at2"/>
<name>A0A512RIA7_9BACT</name>
<dbReference type="RefSeq" id="WP_146859629.1">
    <property type="nucleotide sequence ID" value="NZ_BKAU01000001.1"/>
</dbReference>
<dbReference type="InterPro" id="IPR027417">
    <property type="entry name" value="P-loop_NTPase"/>
</dbReference>
<dbReference type="AlphaFoldDB" id="A0A512RIA7"/>
<dbReference type="SUPFAM" id="SSF52540">
    <property type="entry name" value="P-loop containing nucleoside triphosphate hydrolases"/>
    <property type="match status" value="1"/>
</dbReference>
<evidence type="ECO:0000259" key="1">
    <source>
        <dbReference type="Pfam" id="PF13173"/>
    </source>
</evidence>
<evidence type="ECO:0000259" key="2">
    <source>
        <dbReference type="Pfam" id="PF13635"/>
    </source>
</evidence>
<evidence type="ECO:0000313" key="4">
    <source>
        <dbReference type="Proteomes" id="UP000321436"/>
    </source>
</evidence>
<proteinExistence type="predicted"/>